<comment type="subunit">
    <text evidence="8">Monomer.</text>
</comment>
<dbReference type="NCBIfam" id="TIGR01051">
    <property type="entry name" value="topA_bact"/>
    <property type="match status" value="1"/>
</dbReference>
<evidence type="ECO:0000256" key="6">
    <source>
        <dbReference type="ARBA" id="ARBA00023125"/>
    </source>
</evidence>
<dbReference type="Pfam" id="PF01751">
    <property type="entry name" value="Toprim"/>
    <property type="match status" value="1"/>
</dbReference>
<feature type="active site" description="O-(5'-phospho-DNA)-tyrosine intermediate" evidence="8">
    <location>
        <position position="322"/>
    </location>
</feature>
<evidence type="ECO:0000259" key="10">
    <source>
        <dbReference type="PROSITE" id="PS50880"/>
    </source>
</evidence>
<dbReference type="InterPro" id="IPR025589">
    <property type="entry name" value="Toprim_C_rpt"/>
</dbReference>
<dbReference type="EC" id="5.6.2.1" evidence="8"/>
<keyword evidence="6 8" id="KW-0238">DNA-binding</keyword>
<dbReference type="SMART" id="SM00436">
    <property type="entry name" value="TOP1Bc"/>
    <property type="match status" value="1"/>
</dbReference>
<comment type="similarity">
    <text evidence="2 8">Belongs to the type IA topoisomerase family.</text>
</comment>
<dbReference type="PRINTS" id="PR00417">
    <property type="entry name" value="PRTPISMRASEI"/>
</dbReference>
<dbReference type="Gene3D" id="1.10.290.10">
    <property type="entry name" value="Topoisomerase I, domain 4"/>
    <property type="match status" value="1"/>
</dbReference>
<dbReference type="Pfam" id="PF13368">
    <property type="entry name" value="Toprim_C_rpt"/>
    <property type="match status" value="3"/>
</dbReference>
<dbReference type="InterPro" id="IPR034149">
    <property type="entry name" value="TOPRIM_TopoI"/>
</dbReference>
<feature type="site" description="Interaction with DNA" evidence="8">
    <location>
        <position position="154"/>
    </location>
</feature>
<evidence type="ECO:0000259" key="11">
    <source>
        <dbReference type="PROSITE" id="PS52039"/>
    </source>
</evidence>
<gene>
    <name evidence="8" type="primary">topA</name>
    <name evidence="12" type="ORF">C3B54_11395</name>
</gene>
<feature type="site" description="Interaction with DNA" evidence="8">
    <location>
        <position position="35"/>
    </location>
</feature>
<dbReference type="Gene3D" id="2.70.20.10">
    <property type="entry name" value="Topoisomerase I, domain 3"/>
    <property type="match status" value="1"/>
</dbReference>
<proteinExistence type="inferred from homology"/>
<feature type="domain" description="Toprim" evidence="10">
    <location>
        <begin position="5"/>
        <end position="128"/>
    </location>
</feature>
<keyword evidence="13" id="KW-1185">Reference proteome</keyword>
<feature type="region of interest" description="Interaction with DNA" evidence="8">
    <location>
        <begin position="177"/>
        <end position="182"/>
    </location>
</feature>
<feature type="region of interest" description="Disordered" evidence="9">
    <location>
        <begin position="454"/>
        <end position="474"/>
    </location>
</feature>
<dbReference type="InterPro" id="IPR006171">
    <property type="entry name" value="TOPRIM_dom"/>
</dbReference>
<feature type="site" description="Interaction with DNA" evidence="8">
    <location>
        <position position="153"/>
    </location>
</feature>
<dbReference type="OrthoDB" id="9804262at2"/>
<dbReference type="InterPro" id="IPR000380">
    <property type="entry name" value="Topo_IA"/>
</dbReference>
<feature type="site" description="Interaction with DNA" evidence="8">
    <location>
        <position position="527"/>
    </location>
</feature>
<dbReference type="InterPro" id="IPR003602">
    <property type="entry name" value="Topo_IA_DNA-bd_dom"/>
</dbReference>
<name>A0A2L2BNZ2_9MICO</name>
<protein>
    <recommendedName>
        <fullName evidence="8">DNA topoisomerase 1</fullName>
        <ecNumber evidence="8">5.6.2.1</ecNumber>
    </recommendedName>
    <alternativeName>
        <fullName evidence="8">DNA topoisomerase I</fullName>
    </alternativeName>
</protein>
<feature type="region of interest" description="Disordered" evidence="9">
    <location>
        <begin position="862"/>
        <end position="940"/>
    </location>
</feature>
<dbReference type="KEGG" id="psai:C3B54_11395"/>
<keyword evidence="4" id="KW-0460">Magnesium</keyword>
<keyword evidence="7 8" id="KW-0413">Isomerase</keyword>
<organism evidence="12 13">
    <name type="scientific">Pontimonas salivibrio</name>
    <dbReference type="NCBI Taxonomy" id="1159327"/>
    <lineage>
        <taxon>Bacteria</taxon>
        <taxon>Bacillati</taxon>
        <taxon>Actinomycetota</taxon>
        <taxon>Actinomycetes</taxon>
        <taxon>Micrococcales</taxon>
        <taxon>Microbacteriaceae</taxon>
        <taxon>Pontimonas</taxon>
    </lineage>
</organism>
<dbReference type="Pfam" id="PF01131">
    <property type="entry name" value="Topoisom_bac"/>
    <property type="match status" value="1"/>
</dbReference>
<feature type="site" description="Interaction with DNA" evidence="8">
    <location>
        <position position="169"/>
    </location>
</feature>
<dbReference type="GO" id="GO:0046872">
    <property type="term" value="F:metal ion binding"/>
    <property type="evidence" value="ECO:0007669"/>
    <property type="project" value="UniProtKB-KW"/>
</dbReference>
<dbReference type="InterPro" id="IPR013826">
    <property type="entry name" value="Topo_IA_cen_sub3"/>
</dbReference>
<dbReference type="InterPro" id="IPR005733">
    <property type="entry name" value="TopoI_bac-type"/>
</dbReference>
<dbReference type="PROSITE" id="PS50880">
    <property type="entry name" value="TOPRIM"/>
    <property type="match status" value="1"/>
</dbReference>
<dbReference type="InterPro" id="IPR023405">
    <property type="entry name" value="Topo_IA_core_domain"/>
</dbReference>
<evidence type="ECO:0000256" key="9">
    <source>
        <dbReference type="SAM" id="MobiDB-lite"/>
    </source>
</evidence>
<dbReference type="InterPro" id="IPR003601">
    <property type="entry name" value="Topo_IA_2"/>
</dbReference>
<keyword evidence="3" id="KW-0479">Metal-binding</keyword>
<feature type="site" description="Interaction with DNA" evidence="8">
    <location>
        <position position="157"/>
    </location>
</feature>
<dbReference type="CDD" id="cd00186">
    <property type="entry name" value="TOP1Ac"/>
    <property type="match status" value="1"/>
</dbReference>
<comment type="caution">
    <text evidence="8">Lacks conserved residue(s) required for the propagation of feature annotation.</text>
</comment>
<dbReference type="InterPro" id="IPR023406">
    <property type="entry name" value="Topo_IA_AS"/>
</dbReference>
<keyword evidence="5 8" id="KW-0799">Topoisomerase</keyword>
<evidence type="ECO:0000313" key="12">
    <source>
        <dbReference type="EMBL" id="AVG23391.1"/>
    </source>
</evidence>
<evidence type="ECO:0000313" key="13">
    <source>
        <dbReference type="Proteomes" id="UP000243077"/>
    </source>
</evidence>
<dbReference type="AlphaFoldDB" id="A0A2L2BNZ2"/>
<comment type="function">
    <text evidence="8">Releases the supercoiling and torsional tension of DNA, which is introduced during the DNA replication and transcription, by transiently cleaving and rejoining one strand of the DNA duplex. Introduces a single-strand break via transesterification at a target site in duplex DNA. The scissile phosphodiester is attacked by the catalytic tyrosine of the enzyme, resulting in the formation of a DNA-(5'-phosphotyrosyl)-enzyme intermediate and the expulsion of a 3'-OH DNA strand. The free DNA strand then undergoes passage around the unbroken strand, thus removing DNA supercoils. Finally, in the religation step, the DNA 3'-OH attacks the covalent intermediate to expel the active-site tyrosine and restore the DNA phosphodiester backbone.</text>
</comment>
<dbReference type="PANTHER" id="PTHR42785">
    <property type="entry name" value="DNA TOPOISOMERASE, TYPE IA, CORE"/>
    <property type="match status" value="1"/>
</dbReference>
<evidence type="ECO:0000256" key="1">
    <source>
        <dbReference type="ARBA" id="ARBA00000213"/>
    </source>
</evidence>
<dbReference type="Proteomes" id="UP000243077">
    <property type="component" value="Chromosome"/>
</dbReference>
<dbReference type="PANTHER" id="PTHR42785:SF1">
    <property type="entry name" value="DNA TOPOISOMERASE"/>
    <property type="match status" value="1"/>
</dbReference>
<evidence type="ECO:0000256" key="7">
    <source>
        <dbReference type="ARBA" id="ARBA00023235"/>
    </source>
</evidence>
<dbReference type="PROSITE" id="PS00396">
    <property type="entry name" value="TOPO_IA_1"/>
    <property type="match status" value="1"/>
</dbReference>
<evidence type="ECO:0000256" key="4">
    <source>
        <dbReference type="ARBA" id="ARBA00022842"/>
    </source>
</evidence>
<feature type="compositionally biased region" description="Low complexity" evidence="9">
    <location>
        <begin position="906"/>
        <end position="932"/>
    </location>
</feature>
<dbReference type="Gene3D" id="3.40.50.140">
    <property type="match status" value="1"/>
</dbReference>
<sequence>MPEGKKLVIVESPAKAKTIGKYLGDDYEVMASVGHVRDLAQPKELPAELKKTSLGRFAVDVDNGFEPYYVTTERGRKTVSDLKKAAKGATEIYLATDEDREGEAIAWHLLELLKPKVPVKRMVFHEITEDSIRSATSDTRDVDTALVDAQETRRIVDRLYGFEVSPVLWRRVSGAKSAGRVQSPALRLIVDRELERRAFIPAVYSDVKATVETGAGESFVASVARLDGTRVASGRDFSSEGELKDGVRLIDPEVATALVKALEAPGSTLEVAAIDPKPYTRRPAAPFTTSTLQQEAGRKLRFSAQQTMSVAQGLYENGYITYMRTDSVSLSQQAISAARAQAKQMFGPSSVPDSPRLYKGKSQNAQEAHEAVRPAGEAFKSPDELSGVLRPDELKLYELIWRRTVASQMVDAKGQTVTVTLGAADVEVGGSPVTVELTASGTVLFERGFLQAYEESNDDDKDDDGKSAVLPKMEQGERLGVTEVSAKAHETQPPARFTEASLVKALEERGIGRPSTYASIISTIIDRGYVSRRGSAMIPQWIAFPVTRLLSERFSELVDYQFTAELEEDLDRIARGEYSRQEWLQRFYFGDDDHRGLKDVALLATEEIDTRELNTIAITDTISLRVGKYSPFLETLDEETGEVRRVNLPPELAPDELTPQKAQELIDAPPVEDRVLGIDPESLREIVAKKGRFGPYVTEVIPEDEAEAAQGKKKTAVKPKTASLFQAMDIETIDLDTALKLLSLPREVGPDPESGEMITAQNGRYGPYLKKGTDTRSLDSEDLIFEIDVPGAVARFAEPKYGGRRQTPPLKTLEVDSNTGKAITVKNGRFGPYVTDGETNVTVPRGIDPAAIDQETAERMLAEKRAKGPAPKRAAKKPAAKKTPVKKPAAKKTPVKKPAAKKPAAKKTTSATTTVKNAGAKKAAAKSGTKTGNPSSKDEG</sequence>
<evidence type="ECO:0000256" key="5">
    <source>
        <dbReference type="ARBA" id="ARBA00023029"/>
    </source>
</evidence>
<feature type="domain" description="Topo IA-type catalytic" evidence="11">
    <location>
        <begin position="143"/>
        <end position="595"/>
    </location>
</feature>
<dbReference type="InterPro" id="IPR013497">
    <property type="entry name" value="Topo_IA_cen"/>
</dbReference>
<dbReference type="PROSITE" id="PS52039">
    <property type="entry name" value="TOPO_IA_2"/>
    <property type="match status" value="1"/>
</dbReference>
<dbReference type="SMART" id="SM00437">
    <property type="entry name" value="TOP1Ac"/>
    <property type="match status" value="1"/>
</dbReference>
<feature type="site" description="Interaction with DNA" evidence="8">
    <location>
        <position position="324"/>
    </location>
</feature>
<dbReference type="GO" id="GO:0003917">
    <property type="term" value="F:DNA topoisomerase type I (single strand cut, ATP-independent) activity"/>
    <property type="evidence" value="ECO:0007669"/>
    <property type="project" value="UniProtKB-UniRule"/>
</dbReference>
<feature type="region of interest" description="Disordered" evidence="9">
    <location>
        <begin position="346"/>
        <end position="384"/>
    </location>
</feature>
<dbReference type="InterPro" id="IPR013824">
    <property type="entry name" value="Topo_IA_cen_sub1"/>
</dbReference>
<dbReference type="CDD" id="cd03363">
    <property type="entry name" value="TOPRIM_TopoIA_TopoI"/>
    <property type="match status" value="1"/>
</dbReference>
<accession>A0A2L2BNZ2</accession>
<comment type="catalytic activity">
    <reaction evidence="1 8">
        <text>ATP-independent breakage of single-stranded DNA, followed by passage and rejoining.</text>
        <dbReference type="EC" id="5.6.2.1"/>
    </reaction>
</comment>
<reference evidence="12 13" key="1">
    <citation type="submission" date="2018-02" db="EMBL/GenBank/DDBJ databases">
        <title>Complete genome of the streamlined marine actinobacterium Pontimonas salivibrio CL-TW6 adapted to coastal planktonic lifestype.</title>
        <authorList>
            <person name="Cho B.C."/>
            <person name="Hardies S.C."/>
            <person name="Jang G.I."/>
            <person name="Hwang C.Y."/>
        </authorList>
    </citation>
    <scope>NUCLEOTIDE SEQUENCE [LARGE SCALE GENOMIC DNA]</scope>
    <source>
        <strain evidence="12 13">CL-TW6</strain>
    </source>
</reference>
<dbReference type="SUPFAM" id="SSF56712">
    <property type="entry name" value="Prokaryotic type I DNA topoisomerase"/>
    <property type="match status" value="1"/>
</dbReference>
<dbReference type="InterPro" id="IPR028612">
    <property type="entry name" value="Topoisom_1_IA"/>
</dbReference>
<dbReference type="SMART" id="SM00493">
    <property type="entry name" value="TOPRIM"/>
    <property type="match status" value="1"/>
</dbReference>
<dbReference type="HAMAP" id="MF_00952">
    <property type="entry name" value="Topoisom_1_prok"/>
    <property type="match status" value="1"/>
</dbReference>
<evidence type="ECO:0000256" key="2">
    <source>
        <dbReference type="ARBA" id="ARBA00009446"/>
    </source>
</evidence>
<dbReference type="Gene3D" id="1.10.460.10">
    <property type="entry name" value="Topoisomerase I, domain 2"/>
    <property type="match status" value="1"/>
</dbReference>
<feature type="compositionally biased region" description="Basic residues" evidence="9">
    <location>
        <begin position="873"/>
        <end position="905"/>
    </location>
</feature>
<dbReference type="EMBL" id="CP026923">
    <property type="protein sequence ID" value="AVG23391.1"/>
    <property type="molecule type" value="Genomic_DNA"/>
</dbReference>
<dbReference type="InterPro" id="IPR013825">
    <property type="entry name" value="Topo_IA_cen_sub2"/>
</dbReference>
<evidence type="ECO:0000256" key="8">
    <source>
        <dbReference type="HAMAP-Rule" id="MF_00952"/>
    </source>
</evidence>
<dbReference type="GO" id="GO:0003677">
    <property type="term" value="F:DNA binding"/>
    <property type="evidence" value="ECO:0007669"/>
    <property type="project" value="UniProtKB-KW"/>
</dbReference>
<evidence type="ECO:0000256" key="3">
    <source>
        <dbReference type="ARBA" id="ARBA00022723"/>
    </source>
</evidence>
<dbReference type="GO" id="GO:0006265">
    <property type="term" value="P:DNA topological change"/>
    <property type="evidence" value="ECO:0007669"/>
    <property type="project" value="UniProtKB-UniRule"/>
</dbReference>